<keyword evidence="2" id="KW-1133">Transmembrane helix</keyword>
<dbReference type="InterPro" id="IPR043765">
    <property type="entry name" value="DUF5711"/>
</dbReference>
<protein>
    <recommendedName>
        <fullName evidence="5">Protein TolB</fullName>
    </recommendedName>
</protein>
<feature type="region of interest" description="Disordered" evidence="1">
    <location>
        <begin position="1"/>
        <end position="75"/>
    </location>
</feature>
<reference evidence="3" key="2">
    <citation type="submission" date="2021-04" db="EMBL/GenBank/DDBJ databases">
        <authorList>
            <person name="Gilroy R."/>
        </authorList>
    </citation>
    <scope>NUCLEOTIDE SEQUENCE</scope>
    <source>
        <strain evidence="3">ChiBcec8-13705</strain>
    </source>
</reference>
<dbReference type="InterPro" id="IPR015943">
    <property type="entry name" value="WD40/YVTN_repeat-like_dom_sf"/>
</dbReference>
<dbReference type="AlphaFoldDB" id="A0A9D2M5V7"/>
<dbReference type="Pfam" id="PF18975">
    <property type="entry name" value="DUF5711"/>
    <property type="match status" value="1"/>
</dbReference>
<evidence type="ECO:0000313" key="4">
    <source>
        <dbReference type="Proteomes" id="UP000886803"/>
    </source>
</evidence>
<dbReference type="Proteomes" id="UP000886803">
    <property type="component" value="Unassembled WGS sequence"/>
</dbReference>
<evidence type="ECO:0000256" key="2">
    <source>
        <dbReference type="SAM" id="Phobius"/>
    </source>
</evidence>
<sequence>MAESRREKEARRQRMLARERGELPAEPETRNPEPPQTDAAGPPASAPRAENARETRRARTGSFKPPKPRQAESARDIARGIGVAEPRRQGFGGKLQPLSPILRRRRRRRRLAVVALVLAVLVALGAYTGTLTAISLVAGDAADSAMLYLQRGGGWPVSTGIETPTRVETLAGGFVEMDTEDVAVYSAYGSEVRTIQPGYARPAISVGNTRFVLYDRAGTELRVESRTRTLHTITTEQGIMLCSLSANGTLAVVTESDRYVAELQVLDPTRYRTVFTWLLTQDQGTPIEVAFAPDNRRFAVGTVAARDGQLASTVYCMEIGSTTATAQYTATAGSMVLRLQWLSGSRLLAVFDTYAALLDPATGAELARYDYEGSALQGISVQGSTVALLLSAHSGNTLALLDTDLAPVGEIDAGQAASVTCADSEAYLIENNTVLCYGLDGTLRWEQEYDTRPLYLLNAAEPLLFTAGRVEVLTAPAA</sequence>
<dbReference type="InterPro" id="IPR011047">
    <property type="entry name" value="Quinoprotein_ADH-like_sf"/>
</dbReference>
<keyword evidence="2" id="KW-0472">Membrane</keyword>
<keyword evidence="2" id="KW-0812">Transmembrane</keyword>
<dbReference type="SUPFAM" id="SSF50998">
    <property type="entry name" value="Quinoprotein alcohol dehydrogenase-like"/>
    <property type="match status" value="1"/>
</dbReference>
<evidence type="ECO:0000313" key="3">
    <source>
        <dbReference type="EMBL" id="HJB41394.1"/>
    </source>
</evidence>
<evidence type="ECO:0008006" key="5">
    <source>
        <dbReference type="Google" id="ProtNLM"/>
    </source>
</evidence>
<feature type="compositionally biased region" description="Basic and acidic residues" evidence="1">
    <location>
        <begin position="1"/>
        <end position="31"/>
    </location>
</feature>
<dbReference type="EMBL" id="DWYG01000030">
    <property type="protein sequence ID" value="HJB41394.1"/>
    <property type="molecule type" value="Genomic_DNA"/>
</dbReference>
<organism evidence="3 4">
    <name type="scientific">Candidatus Gemmiger avicola</name>
    <dbReference type="NCBI Taxonomy" id="2838605"/>
    <lineage>
        <taxon>Bacteria</taxon>
        <taxon>Bacillati</taxon>
        <taxon>Bacillota</taxon>
        <taxon>Clostridia</taxon>
        <taxon>Eubacteriales</taxon>
        <taxon>Gemmiger</taxon>
    </lineage>
</organism>
<feature type="transmembrane region" description="Helical" evidence="2">
    <location>
        <begin position="111"/>
        <end position="138"/>
    </location>
</feature>
<evidence type="ECO:0000256" key="1">
    <source>
        <dbReference type="SAM" id="MobiDB-lite"/>
    </source>
</evidence>
<comment type="caution">
    <text evidence="3">The sequence shown here is derived from an EMBL/GenBank/DDBJ whole genome shotgun (WGS) entry which is preliminary data.</text>
</comment>
<dbReference type="Gene3D" id="2.130.10.10">
    <property type="entry name" value="YVTN repeat-like/Quinoprotein amine dehydrogenase"/>
    <property type="match status" value="1"/>
</dbReference>
<reference evidence="3" key="1">
    <citation type="journal article" date="2021" name="PeerJ">
        <title>Extensive microbial diversity within the chicken gut microbiome revealed by metagenomics and culture.</title>
        <authorList>
            <person name="Gilroy R."/>
            <person name="Ravi A."/>
            <person name="Getino M."/>
            <person name="Pursley I."/>
            <person name="Horton D.L."/>
            <person name="Alikhan N.F."/>
            <person name="Baker D."/>
            <person name="Gharbi K."/>
            <person name="Hall N."/>
            <person name="Watson M."/>
            <person name="Adriaenssens E.M."/>
            <person name="Foster-Nyarko E."/>
            <person name="Jarju S."/>
            <person name="Secka A."/>
            <person name="Antonio M."/>
            <person name="Oren A."/>
            <person name="Chaudhuri R.R."/>
            <person name="La Ragione R."/>
            <person name="Hildebrand F."/>
            <person name="Pallen M.J."/>
        </authorList>
    </citation>
    <scope>NUCLEOTIDE SEQUENCE</scope>
    <source>
        <strain evidence="3">ChiBcec8-13705</strain>
    </source>
</reference>
<gene>
    <name evidence="3" type="ORF">H9945_02745</name>
</gene>
<proteinExistence type="predicted"/>
<accession>A0A9D2M5V7</accession>
<name>A0A9D2M5V7_9FIRM</name>